<proteinExistence type="predicted"/>
<evidence type="ECO:0000256" key="1">
    <source>
        <dbReference type="SAM" id="MobiDB-lite"/>
    </source>
</evidence>
<reference evidence="3" key="1">
    <citation type="submission" date="2016-10" db="EMBL/GenBank/DDBJ databases">
        <authorList>
            <person name="Varghese N."/>
            <person name="Submissions S."/>
        </authorList>
    </citation>
    <scope>NUCLEOTIDE SEQUENCE [LARGE SCALE GENOMIC DNA]</scope>
    <source>
        <strain evidence="3">DSM 1565</strain>
    </source>
</reference>
<dbReference type="InterPro" id="IPR036760">
    <property type="entry name" value="SspB-like_sf"/>
</dbReference>
<dbReference type="RefSeq" id="WP_092868250.1">
    <property type="nucleotide sequence ID" value="NZ_FPCH01000003.1"/>
</dbReference>
<evidence type="ECO:0000313" key="2">
    <source>
        <dbReference type="EMBL" id="SFV36679.1"/>
    </source>
</evidence>
<dbReference type="OrthoDB" id="9800412at2"/>
<keyword evidence="3" id="KW-1185">Reference proteome</keyword>
<feature type="compositionally biased region" description="Basic and acidic residues" evidence="1">
    <location>
        <begin position="193"/>
        <end position="206"/>
    </location>
</feature>
<dbReference type="EMBL" id="FPCH01000003">
    <property type="protein sequence ID" value="SFV36679.1"/>
    <property type="molecule type" value="Genomic_DNA"/>
</dbReference>
<organism evidence="2 3">
    <name type="scientific">Hyphomicrobium facile</name>
    <dbReference type="NCBI Taxonomy" id="51670"/>
    <lineage>
        <taxon>Bacteria</taxon>
        <taxon>Pseudomonadati</taxon>
        <taxon>Pseudomonadota</taxon>
        <taxon>Alphaproteobacteria</taxon>
        <taxon>Hyphomicrobiales</taxon>
        <taxon>Hyphomicrobiaceae</taxon>
        <taxon>Hyphomicrobium</taxon>
    </lineage>
</organism>
<dbReference type="Gene3D" id="2.30.30.220">
    <property type="entry name" value="SspB-like"/>
    <property type="match status" value="1"/>
</dbReference>
<evidence type="ECO:0008006" key="4">
    <source>
        <dbReference type="Google" id="ProtNLM"/>
    </source>
</evidence>
<sequence length="227" mass="24859">MASGPSIDYAKLQQEAMRGVVRAVLQQVVKTGLPDEHHFYISFLTQAQGVILSKRLKEKYPTEMTIVLQHRFWDLIVSEDRFEVKLTFDGIPERLVVPFAAIKVFIDPSVRYGLQFDEEASDRDAPPAPRAISADATYDVVDVTETPRTQTKKPRAPRKARGDKDVPNAAPALVAVKSGPSSVPPNPEPASRAGEEAAKDGDHSEAATEAAPEGGAKILSLDQFRKK</sequence>
<dbReference type="InterPro" id="IPR007481">
    <property type="entry name" value="SspB"/>
</dbReference>
<dbReference type="Pfam" id="PF04386">
    <property type="entry name" value="SspB"/>
    <property type="match status" value="1"/>
</dbReference>
<feature type="compositionally biased region" description="Basic residues" evidence="1">
    <location>
        <begin position="150"/>
        <end position="159"/>
    </location>
</feature>
<dbReference type="SUPFAM" id="SSF101738">
    <property type="entry name" value="SspB-like"/>
    <property type="match status" value="1"/>
</dbReference>
<evidence type="ECO:0000313" key="3">
    <source>
        <dbReference type="Proteomes" id="UP000199423"/>
    </source>
</evidence>
<gene>
    <name evidence="2" type="ORF">SAMN04488557_2662</name>
</gene>
<dbReference type="AlphaFoldDB" id="A0A1I7NPW4"/>
<name>A0A1I7NPW4_9HYPH</name>
<dbReference type="Proteomes" id="UP000199423">
    <property type="component" value="Unassembled WGS sequence"/>
</dbReference>
<protein>
    <recommendedName>
        <fullName evidence="4">Stringent starvation protein B</fullName>
    </recommendedName>
</protein>
<feature type="region of interest" description="Disordered" evidence="1">
    <location>
        <begin position="146"/>
        <end position="227"/>
    </location>
</feature>
<accession>A0A1I7NPW4</accession>
<feature type="compositionally biased region" description="Low complexity" evidence="1">
    <location>
        <begin position="207"/>
        <end position="216"/>
    </location>
</feature>
<dbReference type="STRING" id="51670.SAMN04488557_2662"/>